<keyword evidence="5" id="KW-0378">Hydrolase</keyword>
<dbReference type="InterPro" id="IPR029058">
    <property type="entry name" value="AB_hydrolase_fold"/>
</dbReference>
<evidence type="ECO:0000313" key="6">
    <source>
        <dbReference type="Proteomes" id="UP000678513"/>
    </source>
</evidence>
<evidence type="ECO:0000256" key="2">
    <source>
        <dbReference type="SAM" id="MobiDB-lite"/>
    </source>
</evidence>
<dbReference type="RefSeq" id="WP_212324030.1">
    <property type="nucleotide sequence ID" value="NZ_AP024463.1"/>
</dbReference>
<dbReference type="PROSITE" id="PS51318">
    <property type="entry name" value="TAT"/>
    <property type="match status" value="1"/>
</dbReference>
<gene>
    <name evidence="5" type="ORF">J5A65_00710</name>
</gene>
<dbReference type="PROSITE" id="PS51257">
    <property type="entry name" value="PROKAR_LIPOPROTEIN"/>
    <property type="match status" value="1"/>
</dbReference>
<feature type="region of interest" description="Disordered" evidence="2">
    <location>
        <begin position="25"/>
        <end position="62"/>
    </location>
</feature>
<evidence type="ECO:0000256" key="1">
    <source>
        <dbReference type="ARBA" id="ARBA00008645"/>
    </source>
</evidence>
<feature type="compositionally biased region" description="Low complexity" evidence="2">
    <location>
        <begin position="25"/>
        <end position="40"/>
    </location>
</feature>
<evidence type="ECO:0000256" key="3">
    <source>
        <dbReference type="SAM" id="SignalP"/>
    </source>
</evidence>
<keyword evidence="6" id="KW-1185">Reference proteome</keyword>
<dbReference type="Proteomes" id="UP000678513">
    <property type="component" value="Chromosome"/>
</dbReference>
<feature type="compositionally biased region" description="Polar residues" evidence="2">
    <location>
        <begin position="41"/>
        <end position="62"/>
    </location>
</feature>
<dbReference type="PANTHER" id="PTHR22946">
    <property type="entry name" value="DIENELACTONE HYDROLASE DOMAIN-CONTAINING PROTEIN-RELATED"/>
    <property type="match status" value="1"/>
</dbReference>
<protein>
    <submittedName>
        <fullName evidence="5">Alpha/beta hydrolase</fullName>
    </submittedName>
</protein>
<reference evidence="5 6" key="1">
    <citation type="submission" date="2021-03" db="EMBL/GenBank/DDBJ databases">
        <title>Human Oral Microbial Genomes.</title>
        <authorList>
            <person name="Johnston C.D."/>
            <person name="Chen T."/>
            <person name="Dewhirst F.E."/>
        </authorList>
    </citation>
    <scope>NUCLEOTIDE SEQUENCE [LARGE SCALE GENOMIC DNA]</scope>
    <source>
        <strain evidence="5 6">DSMZ 100122</strain>
    </source>
</reference>
<dbReference type="EMBL" id="CP072384">
    <property type="protein sequence ID" value="QUC08311.1"/>
    <property type="molecule type" value="Genomic_DNA"/>
</dbReference>
<accession>A0ABX7Y5I1</accession>
<feature type="chain" id="PRO_5046091473" evidence="3">
    <location>
        <begin position="23"/>
        <end position="318"/>
    </location>
</feature>
<dbReference type="Gene3D" id="3.40.50.1820">
    <property type="entry name" value="alpha/beta hydrolase"/>
    <property type="match status" value="1"/>
</dbReference>
<feature type="domain" description="Serine aminopeptidase S33" evidence="4">
    <location>
        <begin position="95"/>
        <end position="215"/>
    </location>
</feature>
<dbReference type="Pfam" id="PF12146">
    <property type="entry name" value="Hydrolase_4"/>
    <property type="match status" value="1"/>
</dbReference>
<evidence type="ECO:0000313" key="5">
    <source>
        <dbReference type="EMBL" id="QUC08311.1"/>
    </source>
</evidence>
<dbReference type="InterPro" id="IPR022742">
    <property type="entry name" value="Hydrolase_4"/>
</dbReference>
<feature type="signal peptide" evidence="3">
    <location>
        <begin position="1"/>
        <end position="22"/>
    </location>
</feature>
<keyword evidence="3" id="KW-0732">Signal</keyword>
<dbReference type="GO" id="GO:0016787">
    <property type="term" value="F:hydrolase activity"/>
    <property type="evidence" value="ECO:0007669"/>
    <property type="project" value="UniProtKB-KW"/>
</dbReference>
<evidence type="ECO:0000259" key="4">
    <source>
        <dbReference type="Pfam" id="PF12146"/>
    </source>
</evidence>
<dbReference type="InterPro" id="IPR050261">
    <property type="entry name" value="FrsA_esterase"/>
</dbReference>
<name>A0ABX7Y5I1_9ACTN</name>
<comment type="similarity">
    <text evidence="1">Belongs to the AB hydrolase superfamily.</text>
</comment>
<sequence length="318" mass="33385">MTTSRRTLVTSAIAAAATLGIAACASSPSGSQTQPTPQEPMTSPATTGSESTQATSTSDLTALETTDAYTRYEYRIASPNGSLYGELYVPASSDTRTMVIMSHSFSGTHSEMAPLAERLAQVGMAGYVYDFVGGSTSSASGNDTTRMSVLTEKADLNAVFNAIQTLDVVDASNIFLLGASQGGYVSALEAADLEDRIAGLILYFPALVIPDDARSRFASAADIPEKYSLFGTPVGRIYFADVYGMDPYSLISGYTGPVIIFHGDQDNIVPISYSQNAVNTSYSNAQLVTVQGAGHSFSGDDATSVAGQTISFIEAHQR</sequence>
<dbReference type="InterPro" id="IPR006311">
    <property type="entry name" value="TAT_signal"/>
</dbReference>
<organism evidence="5 6">
    <name type="scientific">Arachnia rubra</name>
    <dbReference type="NCBI Taxonomy" id="1547448"/>
    <lineage>
        <taxon>Bacteria</taxon>
        <taxon>Bacillati</taxon>
        <taxon>Actinomycetota</taxon>
        <taxon>Actinomycetes</taxon>
        <taxon>Propionibacteriales</taxon>
        <taxon>Propionibacteriaceae</taxon>
        <taxon>Arachnia</taxon>
    </lineage>
</organism>
<proteinExistence type="inferred from homology"/>
<dbReference type="SUPFAM" id="SSF53474">
    <property type="entry name" value="alpha/beta-Hydrolases"/>
    <property type="match status" value="1"/>
</dbReference>